<name>A0A699ZMF8_HAELA</name>
<proteinExistence type="predicted"/>
<gene>
    <name evidence="1" type="ORF">HaLaN_21541</name>
</gene>
<organism evidence="1 2">
    <name type="scientific">Haematococcus lacustris</name>
    <name type="common">Green alga</name>
    <name type="synonym">Haematococcus pluvialis</name>
    <dbReference type="NCBI Taxonomy" id="44745"/>
    <lineage>
        <taxon>Eukaryota</taxon>
        <taxon>Viridiplantae</taxon>
        <taxon>Chlorophyta</taxon>
        <taxon>core chlorophytes</taxon>
        <taxon>Chlorophyceae</taxon>
        <taxon>CS clade</taxon>
        <taxon>Chlamydomonadales</taxon>
        <taxon>Haematococcaceae</taxon>
        <taxon>Haematococcus</taxon>
    </lineage>
</organism>
<keyword evidence="2" id="KW-1185">Reference proteome</keyword>
<dbReference type="Proteomes" id="UP000485058">
    <property type="component" value="Unassembled WGS sequence"/>
</dbReference>
<dbReference type="AlphaFoldDB" id="A0A699ZMF8"/>
<reference evidence="1 2" key="1">
    <citation type="submission" date="2020-02" db="EMBL/GenBank/DDBJ databases">
        <title>Draft genome sequence of Haematococcus lacustris strain NIES-144.</title>
        <authorList>
            <person name="Morimoto D."/>
            <person name="Nakagawa S."/>
            <person name="Yoshida T."/>
            <person name="Sawayama S."/>
        </authorList>
    </citation>
    <scope>NUCLEOTIDE SEQUENCE [LARGE SCALE GENOMIC DNA]</scope>
    <source>
        <strain evidence="1 2">NIES-144</strain>
    </source>
</reference>
<sequence length="98" mass="10689">MGCPEVPLVVVEDDVAFAPNFYNHLSNLHKSALALAGSDPFMLTLYRPSPVNNTVNVMKRVRDIQNRSGTPNNAESQIAGAVVCVLLAWLRLRASTPQ</sequence>
<accession>A0A699ZMF8</accession>
<evidence type="ECO:0000313" key="1">
    <source>
        <dbReference type="EMBL" id="GFH23853.1"/>
    </source>
</evidence>
<protein>
    <submittedName>
        <fullName evidence="1">Uncharacterized protein</fullName>
    </submittedName>
</protein>
<comment type="caution">
    <text evidence="1">The sequence shown here is derived from an EMBL/GenBank/DDBJ whole genome shotgun (WGS) entry which is preliminary data.</text>
</comment>
<evidence type="ECO:0000313" key="2">
    <source>
        <dbReference type="Proteomes" id="UP000485058"/>
    </source>
</evidence>
<dbReference type="EMBL" id="BLLF01002380">
    <property type="protein sequence ID" value="GFH23853.1"/>
    <property type="molecule type" value="Genomic_DNA"/>
</dbReference>